<dbReference type="PROSITE" id="PS51839">
    <property type="entry name" value="4FE4S_HC3"/>
    <property type="match status" value="1"/>
</dbReference>
<evidence type="ECO:0000256" key="4">
    <source>
        <dbReference type="ARBA" id="ARBA00022714"/>
    </source>
</evidence>
<dbReference type="PROSITE" id="PS51085">
    <property type="entry name" value="2FE2S_FER_2"/>
    <property type="match status" value="1"/>
</dbReference>
<keyword evidence="8 12" id="KW-0408">Iron</keyword>
<evidence type="ECO:0000256" key="3">
    <source>
        <dbReference type="ARBA" id="ARBA00022485"/>
    </source>
</evidence>
<keyword evidence="5 12" id="KW-0874">Quinone</keyword>
<evidence type="ECO:0000256" key="12">
    <source>
        <dbReference type="RuleBase" id="RU003525"/>
    </source>
</evidence>
<dbReference type="InterPro" id="IPR019574">
    <property type="entry name" value="NADH_UbQ_OxRdtase_Gsu_4Fe4S-bd"/>
</dbReference>
<dbReference type="GO" id="GO:0048038">
    <property type="term" value="F:quinone binding"/>
    <property type="evidence" value="ECO:0007669"/>
    <property type="project" value="UniProtKB-UniRule"/>
</dbReference>
<keyword evidence="17" id="KW-1185">Reference proteome</keyword>
<comment type="similarity">
    <text evidence="2 12">Belongs to the complex I 75 kDa subunit family.</text>
</comment>
<organism evidence="16 17">
    <name type="scientific">Acidithiobacillus marinus</name>
    <dbReference type="NCBI Taxonomy" id="187490"/>
    <lineage>
        <taxon>Bacteria</taxon>
        <taxon>Pseudomonadati</taxon>
        <taxon>Pseudomonadota</taxon>
        <taxon>Acidithiobacillia</taxon>
        <taxon>Acidithiobacillales</taxon>
        <taxon>Acidithiobacillaceae</taxon>
        <taxon>Acidithiobacillus</taxon>
    </lineage>
</organism>
<dbReference type="FunFam" id="3.30.70.20:FF:000002">
    <property type="entry name" value="NADH-ubiquinone oxidoreductase 75 kDa subunit"/>
    <property type="match status" value="1"/>
</dbReference>
<dbReference type="InterPro" id="IPR010228">
    <property type="entry name" value="NADH_UbQ_OxRdtase_Gsu"/>
</dbReference>
<evidence type="ECO:0000256" key="8">
    <source>
        <dbReference type="ARBA" id="ARBA00023004"/>
    </source>
</evidence>
<dbReference type="FunCoup" id="A0A2I1DPK5">
    <property type="interactions" value="369"/>
</dbReference>
<keyword evidence="10 12" id="KW-0520">NAD</keyword>
<dbReference type="SUPFAM" id="SSF54862">
    <property type="entry name" value="4Fe-4S ferredoxins"/>
    <property type="match status" value="1"/>
</dbReference>
<evidence type="ECO:0000259" key="13">
    <source>
        <dbReference type="PROSITE" id="PS51085"/>
    </source>
</evidence>
<dbReference type="GO" id="GO:0016020">
    <property type="term" value="C:membrane"/>
    <property type="evidence" value="ECO:0007669"/>
    <property type="project" value="InterPro"/>
</dbReference>
<dbReference type="InterPro" id="IPR001041">
    <property type="entry name" value="2Fe-2S_ferredoxin-type"/>
</dbReference>
<dbReference type="GO" id="GO:0046872">
    <property type="term" value="F:metal ion binding"/>
    <property type="evidence" value="ECO:0007669"/>
    <property type="project" value="UniProtKB-UniRule"/>
</dbReference>
<dbReference type="Pfam" id="PF22151">
    <property type="entry name" value="Fer4_NDSU1"/>
    <property type="match status" value="1"/>
</dbReference>
<evidence type="ECO:0000313" key="16">
    <source>
        <dbReference type="EMBL" id="PKY11797.1"/>
    </source>
</evidence>
<dbReference type="InterPro" id="IPR006963">
    <property type="entry name" value="Mopterin_OxRdtase_4Fe-4S_dom"/>
</dbReference>
<dbReference type="Gene3D" id="3.40.228.10">
    <property type="entry name" value="Dimethylsulfoxide Reductase, domain 2"/>
    <property type="match status" value="1"/>
</dbReference>
<sequence length="785" mass="85083">MPHIEIDGQSIEVAAGTTIMEAAESLGIYIPFFCYHPKLSVAANCRMCLVDVEKAPKPLPACATPVADGMKIATASRKAKMAQQGVLEFLLINHPLDCPICDQGGECPLQDITMGFANPHSHYQEEKRVVEDKDIGPLITTEMTRCIQCTRCVRFGQEIGGIKELGATGRGEHMAIGTYVAKAVQSELSGNMIDLCPVGALTSKPFRYKARSWELKHTPGVCPHCSTGCNTDVQSLGKEVLRVLPRHNEAVNEQWICDKGRYAYTGLNAPDRVTKPLLRQKDGEWAEVSWAEALEATLAGLDKMLARHGADKLAGLISAQSSNEELFLFQGLLRGLGSPHLDHRLRQQDFRADAAMPRYPALSMTLEELEREPLIVLCHAFTRHQQPLTNHRLHKAVLNGGKVVSIDSIHQDFNFPVTQLVAEAGADGHLYQQLAEHFAHLHEAPQRDPLAVLAQELAAADNPLILIGSALLHHPQAADLLAQVESIAELSGGRIGWLAEEANSAGAWLSGCVPHRGPGGHPVDAAGLPADAYWEAGMQGFILFGVEPGVDSMRGAEAVQRLANAEFVLSISHFAQEARQYADVILPMAAFAEGAGSYVNNEGRLQSFRAAVKLPGEARPGWKILRVLGDSLKLPDFQYNELSEVSAAWQHAVGDYGMDIPPFQAFPPLHATQALPAGPLLRLGDWPIYQGDPLVRRAAPLHNPLRARMHPQQAHLSGIQGEVVEVSTAAGKVTLALELDTHIPLGCIWVPLGYSETAVLGAAYTPCSVVMAALPERQPESLRAS</sequence>
<dbReference type="FunFam" id="3.10.20.740:FF:000001">
    <property type="entry name" value="NADH-quinone oxidoreductase subunit G"/>
    <property type="match status" value="1"/>
</dbReference>
<dbReference type="Pfam" id="PF00384">
    <property type="entry name" value="Molybdopterin"/>
    <property type="match status" value="1"/>
</dbReference>
<dbReference type="GO" id="GO:0042773">
    <property type="term" value="P:ATP synthesis coupled electron transport"/>
    <property type="evidence" value="ECO:0007669"/>
    <property type="project" value="InterPro"/>
</dbReference>
<dbReference type="PROSITE" id="PS00643">
    <property type="entry name" value="COMPLEX1_75K_3"/>
    <property type="match status" value="1"/>
</dbReference>
<evidence type="ECO:0000313" key="17">
    <source>
        <dbReference type="Proteomes" id="UP000234329"/>
    </source>
</evidence>
<dbReference type="PROSITE" id="PS00641">
    <property type="entry name" value="COMPLEX1_75K_1"/>
    <property type="match status" value="1"/>
</dbReference>
<dbReference type="PANTHER" id="PTHR43105">
    <property type="entry name" value="RESPIRATORY NITRATE REDUCTASE"/>
    <property type="match status" value="1"/>
</dbReference>
<comment type="catalytic activity">
    <reaction evidence="11 12">
        <text>a quinone + NADH + 5 H(+)(in) = a quinol + NAD(+) + 4 H(+)(out)</text>
        <dbReference type="Rhea" id="RHEA:57888"/>
        <dbReference type="ChEBI" id="CHEBI:15378"/>
        <dbReference type="ChEBI" id="CHEBI:24646"/>
        <dbReference type="ChEBI" id="CHEBI:57540"/>
        <dbReference type="ChEBI" id="CHEBI:57945"/>
        <dbReference type="ChEBI" id="CHEBI:132124"/>
    </reaction>
</comment>
<dbReference type="InterPro" id="IPR050123">
    <property type="entry name" value="Prok_molybdopt-oxidoreductase"/>
</dbReference>
<dbReference type="CDD" id="cd00207">
    <property type="entry name" value="fer2"/>
    <property type="match status" value="1"/>
</dbReference>
<dbReference type="SUPFAM" id="SSF54292">
    <property type="entry name" value="2Fe-2S ferredoxin-like"/>
    <property type="match status" value="1"/>
</dbReference>
<comment type="cofactor">
    <cofactor evidence="12">
        <name>[2Fe-2S] cluster</name>
        <dbReference type="ChEBI" id="CHEBI:190135"/>
    </cofactor>
    <text evidence="12">Binds 1 [2Fe-2S] cluster per subunit.</text>
</comment>
<dbReference type="InParanoid" id="A0A2I1DPK5"/>
<dbReference type="GO" id="GO:0008137">
    <property type="term" value="F:NADH dehydrogenase (ubiquinone) activity"/>
    <property type="evidence" value="ECO:0007669"/>
    <property type="project" value="UniProtKB-UniRule"/>
</dbReference>
<comment type="caution">
    <text evidence="16">The sequence shown here is derived from an EMBL/GenBank/DDBJ whole genome shotgun (WGS) entry which is preliminary data.</text>
</comment>
<evidence type="ECO:0000256" key="6">
    <source>
        <dbReference type="ARBA" id="ARBA00022723"/>
    </source>
</evidence>
<dbReference type="GO" id="GO:0051537">
    <property type="term" value="F:2 iron, 2 sulfur cluster binding"/>
    <property type="evidence" value="ECO:0007669"/>
    <property type="project" value="UniProtKB-UniRule"/>
</dbReference>
<evidence type="ECO:0000259" key="14">
    <source>
        <dbReference type="PROSITE" id="PS51669"/>
    </source>
</evidence>
<keyword evidence="4 12" id="KW-0001">2Fe-2S</keyword>
<dbReference type="Pfam" id="PF10588">
    <property type="entry name" value="NADH-G_4Fe-4S_3"/>
    <property type="match status" value="1"/>
</dbReference>
<protein>
    <recommendedName>
        <fullName evidence="12">NADH-quinone oxidoreductase</fullName>
        <ecNumber evidence="12">7.1.1.-</ecNumber>
    </recommendedName>
</protein>
<dbReference type="Gene3D" id="2.20.25.90">
    <property type="entry name" value="ADC-like domains"/>
    <property type="match status" value="1"/>
</dbReference>
<dbReference type="InterPro" id="IPR000283">
    <property type="entry name" value="NADH_UbQ_OxRdtase_75kDa_su_CS"/>
</dbReference>
<evidence type="ECO:0000256" key="2">
    <source>
        <dbReference type="ARBA" id="ARBA00005404"/>
    </source>
</evidence>
<dbReference type="PROSITE" id="PS51669">
    <property type="entry name" value="4FE4S_MOW_BIS_MGD"/>
    <property type="match status" value="1"/>
</dbReference>
<dbReference type="SMART" id="SM00929">
    <property type="entry name" value="NADH-G_4Fe-4S_3"/>
    <property type="match status" value="1"/>
</dbReference>
<dbReference type="SMART" id="SM00926">
    <property type="entry name" value="Molybdop_Fe4S4"/>
    <property type="match status" value="1"/>
</dbReference>
<feature type="domain" description="4Fe-4S Mo/W bis-MGD-type" evidence="14">
    <location>
        <begin position="215"/>
        <end position="271"/>
    </location>
</feature>
<proteinExistence type="inferred from homology"/>
<dbReference type="Pfam" id="PF13510">
    <property type="entry name" value="Fer2_4"/>
    <property type="match status" value="1"/>
</dbReference>
<gene>
    <name evidence="16" type="ORF">B1757_02195</name>
</gene>
<dbReference type="Gene3D" id="3.40.50.740">
    <property type="match status" value="2"/>
</dbReference>
<name>A0A2I1DPK5_9PROT</name>
<dbReference type="InterPro" id="IPR054351">
    <property type="entry name" value="NADH_UbQ_OxRdtase_ferredoxin"/>
</dbReference>
<dbReference type="InterPro" id="IPR036010">
    <property type="entry name" value="2Fe-2S_ferredoxin-like_sf"/>
</dbReference>
<dbReference type="InterPro" id="IPR006656">
    <property type="entry name" value="Mopterin_OxRdtase"/>
</dbReference>
<dbReference type="GO" id="GO:0051539">
    <property type="term" value="F:4 iron, 4 sulfur cluster binding"/>
    <property type="evidence" value="ECO:0007669"/>
    <property type="project" value="UniProtKB-KW"/>
</dbReference>
<dbReference type="InterPro" id="IPR009010">
    <property type="entry name" value="Asp_de-COase-like_dom_sf"/>
</dbReference>
<keyword evidence="7 12" id="KW-1278">Translocase</keyword>
<dbReference type="PROSITE" id="PS00642">
    <property type="entry name" value="COMPLEX1_75K_2"/>
    <property type="match status" value="1"/>
</dbReference>
<feature type="domain" description="4Fe-4S His(Cys)3-ligated-type" evidence="15">
    <location>
        <begin position="78"/>
        <end position="117"/>
    </location>
</feature>
<dbReference type="GO" id="GO:0016651">
    <property type="term" value="F:oxidoreductase activity, acting on NAD(P)H"/>
    <property type="evidence" value="ECO:0007669"/>
    <property type="project" value="InterPro"/>
</dbReference>
<dbReference type="SUPFAM" id="SSF50692">
    <property type="entry name" value="ADC-like"/>
    <property type="match status" value="1"/>
</dbReference>
<accession>A0A2I1DPK5</accession>
<dbReference type="PANTHER" id="PTHR43105:SF13">
    <property type="entry name" value="NADH-UBIQUINONE OXIDOREDUCTASE 75 KDA SUBUNIT, MITOCHONDRIAL"/>
    <property type="match status" value="1"/>
</dbReference>
<evidence type="ECO:0000259" key="15">
    <source>
        <dbReference type="PROSITE" id="PS51839"/>
    </source>
</evidence>
<evidence type="ECO:0000256" key="11">
    <source>
        <dbReference type="ARBA" id="ARBA00047712"/>
    </source>
</evidence>
<keyword evidence="9 12" id="KW-0411">Iron-sulfur</keyword>
<dbReference type="RefSeq" id="WP_101536769.1">
    <property type="nucleotide sequence ID" value="NZ_MXAV01000006.1"/>
</dbReference>
<dbReference type="SUPFAM" id="SSF53706">
    <property type="entry name" value="Formate dehydrogenase/DMSO reductase, domains 1-3"/>
    <property type="match status" value="1"/>
</dbReference>
<keyword evidence="3 12" id="KW-0004">4Fe-4S</keyword>
<comment type="function">
    <text evidence="12">NDH-1 shuttles electrons from NADH, via FMN and iron-sulfur (Fe-S) centers, to quinones in the respiratory chain. Couples the redox reaction to proton translocation (for every two electrons transferred, four hydrogen ions are translocated across the cytoplasmic membrane), and thus conserves the redox energy in a proton gradient.</text>
</comment>
<evidence type="ECO:0000256" key="10">
    <source>
        <dbReference type="ARBA" id="ARBA00023027"/>
    </source>
</evidence>
<dbReference type="Proteomes" id="UP000234329">
    <property type="component" value="Unassembled WGS sequence"/>
</dbReference>
<dbReference type="Gene3D" id="3.10.20.740">
    <property type="match status" value="1"/>
</dbReference>
<dbReference type="Pfam" id="PF22117">
    <property type="entry name" value="Fer4_Nqo3"/>
    <property type="match status" value="1"/>
</dbReference>
<dbReference type="OrthoDB" id="5287732at2"/>
<keyword evidence="6 12" id="KW-0479">Metal-binding</keyword>
<dbReference type="NCBIfam" id="TIGR01973">
    <property type="entry name" value="NuoG"/>
    <property type="match status" value="1"/>
</dbReference>
<reference evidence="16 17" key="1">
    <citation type="submission" date="2017-03" db="EMBL/GenBank/DDBJ databases">
        <title>Draft genime sequence of the acidophilic sulfur-oxidizing bacterium Acidithiobacillus sp. SH, isolated from seawater.</title>
        <authorList>
            <person name="Sharmin S."/>
            <person name="Tokuhisa M."/>
            <person name="Kanao T."/>
            <person name="Kamimura K."/>
        </authorList>
    </citation>
    <scope>NUCLEOTIDE SEQUENCE [LARGE SCALE GENOMIC DNA]</scope>
    <source>
        <strain evidence="16 17">SH</strain>
    </source>
</reference>
<evidence type="ECO:0000256" key="1">
    <source>
        <dbReference type="ARBA" id="ARBA00001966"/>
    </source>
</evidence>
<dbReference type="EMBL" id="MXAV01000006">
    <property type="protein sequence ID" value="PKY11797.1"/>
    <property type="molecule type" value="Genomic_DNA"/>
</dbReference>
<dbReference type="Gene3D" id="3.30.70.20">
    <property type="match status" value="1"/>
</dbReference>
<dbReference type="EC" id="7.1.1.-" evidence="12"/>
<comment type="cofactor">
    <cofactor evidence="1 12">
        <name>[4Fe-4S] cluster</name>
        <dbReference type="ChEBI" id="CHEBI:49883"/>
    </cofactor>
</comment>
<dbReference type="AlphaFoldDB" id="A0A2I1DPK5"/>
<evidence type="ECO:0000256" key="7">
    <source>
        <dbReference type="ARBA" id="ARBA00022967"/>
    </source>
</evidence>
<evidence type="ECO:0000256" key="5">
    <source>
        <dbReference type="ARBA" id="ARBA00022719"/>
    </source>
</evidence>
<feature type="domain" description="2Fe-2S ferredoxin-type" evidence="13">
    <location>
        <begin position="2"/>
        <end position="78"/>
    </location>
</feature>
<dbReference type="CDD" id="cd02775">
    <property type="entry name" value="MopB_CT"/>
    <property type="match status" value="1"/>
</dbReference>
<evidence type="ECO:0000256" key="9">
    <source>
        <dbReference type="ARBA" id="ARBA00023014"/>
    </source>
</evidence>